<dbReference type="AlphaFoldDB" id="A0A2S5GW21"/>
<gene>
    <name evidence="2" type="ORF">C4E15_04355</name>
</gene>
<feature type="compositionally biased region" description="Low complexity" evidence="1">
    <location>
        <begin position="29"/>
        <end position="38"/>
    </location>
</feature>
<sequence length="151" mass="14268">MRTQAYPLPASSKAHAKIQGKTRARSRGSSRAVRTAGGDASGGDAAGGGAAVGGASGGDAAVGGVLTSAGVATVGKAAGNIGDVRSGGVPIAAANACAVCGLACIVIAKPLSTASQNALSYSLAPHSSSGKQSSRTRRASALGGALPVARK</sequence>
<accession>A0A2S5GW21</accession>
<feature type="region of interest" description="Disordered" evidence="1">
    <location>
        <begin position="123"/>
        <end position="151"/>
    </location>
</feature>
<evidence type="ECO:0000313" key="3">
    <source>
        <dbReference type="Proteomes" id="UP000239990"/>
    </source>
</evidence>
<feature type="compositionally biased region" description="Basic residues" evidence="1">
    <location>
        <begin position="14"/>
        <end position="28"/>
    </location>
</feature>
<evidence type="ECO:0000256" key="1">
    <source>
        <dbReference type="SAM" id="MobiDB-lite"/>
    </source>
</evidence>
<dbReference type="EMBL" id="PREU01000002">
    <property type="protein sequence ID" value="PPA77270.1"/>
    <property type="molecule type" value="Genomic_DNA"/>
</dbReference>
<protein>
    <submittedName>
        <fullName evidence="2">Uncharacterized protein</fullName>
    </submittedName>
</protein>
<proteinExistence type="predicted"/>
<feature type="compositionally biased region" description="Polar residues" evidence="1">
    <location>
        <begin position="123"/>
        <end position="133"/>
    </location>
</feature>
<evidence type="ECO:0000313" key="2">
    <source>
        <dbReference type="EMBL" id="PPA77270.1"/>
    </source>
</evidence>
<name>A0A2S5GW21_9BURK</name>
<feature type="compositionally biased region" description="Gly residues" evidence="1">
    <location>
        <begin position="39"/>
        <end position="49"/>
    </location>
</feature>
<comment type="caution">
    <text evidence="2">The sequence shown here is derived from an EMBL/GenBank/DDBJ whole genome shotgun (WGS) entry which is preliminary data.</text>
</comment>
<organism evidence="2 3">
    <name type="scientific">Achromobacter spanius</name>
    <dbReference type="NCBI Taxonomy" id="217203"/>
    <lineage>
        <taxon>Bacteria</taxon>
        <taxon>Pseudomonadati</taxon>
        <taxon>Pseudomonadota</taxon>
        <taxon>Betaproteobacteria</taxon>
        <taxon>Burkholderiales</taxon>
        <taxon>Alcaligenaceae</taxon>
        <taxon>Achromobacter</taxon>
    </lineage>
</organism>
<reference evidence="2 3" key="1">
    <citation type="submission" date="2018-02" db="EMBL/GenBank/DDBJ databases">
        <title>Draft Genome of Achromobacter spanius stain 6.</title>
        <authorList>
            <person name="Gunasekera T.S."/>
            <person name="Radwan O."/>
            <person name="Ruiz O.N."/>
        </authorList>
    </citation>
    <scope>NUCLEOTIDE SEQUENCE [LARGE SCALE GENOMIC DNA]</scope>
    <source>
        <strain evidence="2 3">6</strain>
    </source>
</reference>
<dbReference type="Proteomes" id="UP000239990">
    <property type="component" value="Unassembled WGS sequence"/>
</dbReference>
<feature type="region of interest" description="Disordered" evidence="1">
    <location>
        <begin position="1"/>
        <end position="49"/>
    </location>
</feature>